<evidence type="ECO:0000256" key="2">
    <source>
        <dbReference type="ARBA" id="ARBA00022723"/>
    </source>
</evidence>
<dbReference type="PROSITE" id="PS51183">
    <property type="entry name" value="JMJN"/>
    <property type="match status" value="1"/>
</dbReference>
<reference evidence="9 10" key="1">
    <citation type="journal article" date="2015" name="Genome Biol. Evol.">
        <title>Comparative Genomics of a Bacterivorous Green Alga Reveals Evolutionary Causalities and Consequences of Phago-Mixotrophic Mode of Nutrition.</title>
        <authorList>
            <person name="Burns J.A."/>
            <person name="Paasch A."/>
            <person name="Narechania A."/>
            <person name="Kim E."/>
        </authorList>
    </citation>
    <scope>NUCLEOTIDE SEQUENCE [LARGE SCALE GENOMIC DNA]</scope>
    <source>
        <strain evidence="9 10">PLY_AMNH</strain>
    </source>
</reference>
<dbReference type="InterPro" id="IPR011011">
    <property type="entry name" value="Znf_FYVE_PHD"/>
</dbReference>
<dbReference type="InterPro" id="IPR004198">
    <property type="entry name" value="Znf_C5HC2"/>
</dbReference>
<feature type="region of interest" description="Disordered" evidence="6">
    <location>
        <begin position="741"/>
        <end position="767"/>
    </location>
</feature>
<dbReference type="GO" id="GO:0010468">
    <property type="term" value="P:regulation of gene expression"/>
    <property type="evidence" value="ECO:0007669"/>
    <property type="project" value="TreeGrafter"/>
</dbReference>
<dbReference type="GO" id="GO:0000785">
    <property type="term" value="C:chromatin"/>
    <property type="evidence" value="ECO:0007669"/>
    <property type="project" value="TreeGrafter"/>
</dbReference>
<dbReference type="InterPro" id="IPR019786">
    <property type="entry name" value="Zinc_finger_PHD-type_CS"/>
</dbReference>
<dbReference type="CDD" id="cd15489">
    <property type="entry name" value="PHD_SF"/>
    <property type="match status" value="1"/>
</dbReference>
<keyword evidence="10" id="KW-1185">Reference proteome</keyword>
<dbReference type="AlphaFoldDB" id="A0AAE0BCJ1"/>
<dbReference type="Pfam" id="PF02373">
    <property type="entry name" value="JmjC"/>
    <property type="match status" value="1"/>
</dbReference>
<evidence type="ECO:0000256" key="3">
    <source>
        <dbReference type="ARBA" id="ARBA00022771"/>
    </source>
</evidence>
<feature type="region of interest" description="Disordered" evidence="6">
    <location>
        <begin position="412"/>
        <end position="465"/>
    </location>
</feature>
<dbReference type="SUPFAM" id="SSF57903">
    <property type="entry name" value="FYVE/PHD zinc finger"/>
    <property type="match status" value="1"/>
</dbReference>
<keyword evidence="5" id="KW-0539">Nucleus</keyword>
<dbReference type="SMART" id="SM00558">
    <property type="entry name" value="JmjC"/>
    <property type="match status" value="1"/>
</dbReference>
<keyword evidence="4" id="KW-0862">Zinc</keyword>
<dbReference type="InterPro" id="IPR003349">
    <property type="entry name" value="JmjN"/>
</dbReference>
<keyword evidence="3" id="KW-0863">Zinc-finger</keyword>
<feature type="compositionally biased region" description="Basic and acidic residues" evidence="6">
    <location>
        <begin position="14"/>
        <end position="24"/>
    </location>
</feature>
<dbReference type="Gene3D" id="2.60.120.650">
    <property type="entry name" value="Cupin"/>
    <property type="match status" value="1"/>
</dbReference>
<dbReference type="GO" id="GO:0005634">
    <property type="term" value="C:nucleus"/>
    <property type="evidence" value="ECO:0007669"/>
    <property type="project" value="UniProtKB-SubCell"/>
</dbReference>
<keyword evidence="2" id="KW-0479">Metal-binding</keyword>
<evidence type="ECO:0000259" key="7">
    <source>
        <dbReference type="PROSITE" id="PS51183"/>
    </source>
</evidence>
<dbReference type="GO" id="GO:0032452">
    <property type="term" value="F:histone demethylase activity"/>
    <property type="evidence" value="ECO:0007669"/>
    <property type="project" value="TreeGrafter"/>
</dbReference>
<evidence type="ECO:0000256" key="4">
    <source>
        <dbReference type="ARBA" id="ARBA00022833"/>
    </source>
</evidence>
<accession>A0AAE0BCJ1</accession>
<dbReference type="PROSITE" id="PS01359">
    <property type="entry name" value="ZF_PHD_1"/>
    <property type="match status" value="1"/>
</dbReference>
<evidence type="ECO:0000259" key="8">
    <source>
        <dbReference type="PROSITE" id="PS51184"/>
    </source>
</evidence>
<sequence length="824" mass="89939">MASRQSARSKRRPDRFENDGDDKLLQQAIQNSLATTQRIEREIPEAPVLRPSPEEFKEPLKYIAKQTELGARYGIIKIIPPEGYKPEFALQDSQMFKTRKQNTHRLMEGQPYGEGGRYTMAQYREQADAFQQKWMSGHPRILEEAHRLQADLQARGLPCGRQVQHGLGSEALAKSIEREYWRIVERSLDEEVSVEYGNDLDTGRIGSGFVKMPTPHPWDLNRINKSEASVLKRIAGAIPGVTHPWLYFGMLFATFCWHTEDHYLCSINYNHHGAPKSWYGIPYSNLAKFEKMCHRAIPERFKADPNLLHQLITLVPPSQCVHEQVEVYRTLQEAGHFVITFPGAYHAGFSHGFNCAEAVNFGLLDWMPFGREALQNYRSRDPRRGKKRGAIFPHDLLAWELVSALLFDPRTEPATPTTIAHGPDPNLQQAQPAPPSPSLAHPPALASHPTPLATHPSINSTLVSDSKPECASSAAQSVLESHFASSAAAIALLTAACAPPVSTASGAPPGLQASAAPPGLPVVADWSTLMTMYHQTVGHAGDGISEAGPPGAGAGESGSAGAPSRPRQAPQTAITRRAAESIVQAVPQGGEILRKEALAVCRDELELRAYCRELKLKESAGELGAARREMGGYVCCYCDTMMYLSAVTCPCGPSSAFCLHHGAYEHKCPHRLEERTLWTTVSDRRISCAMAMMDEDGGEAFSRAVGGGVIEAGSKEDVGKGGMKVLARKSANGAVVRVEKKRPWGEDGEDGAGTRGGSGAGQKVARSGKNKKTSAVCEMCGKPPGRKGRMVHCMCCGWDFHEGCVGSVEDPSVWVCAQCLRFQH</sequence>
<evidence type="ECO:0000313" key="9">
    <source>
        <dbReference type="EMBL" id="KAK3233459.1"/>
    </source>
</evidence>
<evidence type="ECO:0000256" key="5">
    <source>
        <dbReference type="ARBA" id="ARBA00023242"/>
    </source>
</evidence>
<dbReference type="PROSITE" id="PS51184">
    <property type="entry name" value="JMJC"/>
    <property type="match status" value="1"/>
</dbReference>
<feature type="region of interest" description="Disordered" evidence="6">
    <location>
        <begin position="540"/>
        <end position="574"/>
    </location>
</feature>
<dbReference type="InterPro" id="IPR003347">
    <property type="entry name" value="JmjC_dom"/>
</dbReference>
<dbReference type="Pfam" id="PF02375">
    <property type="entry name" value="JmjN"/>
    <property type="match status" value="1"/>
</dbReference>
<comment type="subcellular location">
    <subcellularLocation>
        <location evidence="1">Nucleus</location>
    </subcellularLocation>
</comment>
<feature type="compositionally biased region" description="Low complexity" evidence="6">
    <location>
        <begin position="438"/>
        <end position="454"/>
    </location>
</feature>
<dbReference type="SMART" id="SM00545">
    <property type="entry name" value="JmjN"/>
    <property type="match status" value="1"/>
</dbReference>
<comment type="caution">
    <text evidence="9">The sequence shown here is derived from an EMBL/GenBank/DDBJ whole genome shotgun (WGS) entry which is preliminary data.</text>
</comment>
<gene>
    <name evidence="9" type="ORF">CYMTET_56251</name>
</gene>
<dbReference type="Gene3D" id="3.30.40.10">
    <property type="entry name" value="Zinc/RING finger domain, C3HC4 (zinc finger)"/>
    <property type="match status" value="1"/>
</dbReference>
<name>A0AAE0BCJ1_9CHLO</name>
<feature type="compositionally biased region" description="Gly residues" evidence="6">
    <location>
        <begin position="751"/>
        <end position="760"/>
    </location>
</feature>
<dbReference type="Proteomes" id="UP001190700">
    <property type="component" value="Unassembled WGS sequence"/>
</dbReference>
<feature type="region of interest" description="Disordered" evidence="6">
    <location>
        <begin position="1"/>
        <end position="24"/>
    </location>
</feature>
<dbReference type="InterPro" id="IPR013083">
    <property type="entry name" value="Znf_RING/FYVE/PHD"/>
</dbReference>
<dbReference type="Pfam" id="PF02928">
    <property type="entry name" value="zf-C5HC2"/>
    <property type="match status" value="1"/>
</dbReference>
<dbReference type="PANTHER" id="PTHR10694">
    <property type="entry name" value="LYSINE-SPECIFIC DEMETHYLASE"/>
    <property type="match status" value="1"/>
</dbReference>
<feature type="domain" description="JmjC" evidence="8">
    <location>
        <begin position="212"/>
        <end position="378"/>
    </location>
</feature>
<evidence type="ECO:0000256" key="6">
    <source>
        <dbReference type="SAM" id="MobiDB-lite"/>
    </source>
</evidence>
<evidence type="ECO:0000256" key="1">
    <source>
        <dbReference type="ARBA" id="ARBA00004123"/>
    </source>
</evidence>
<evidence type="ECO:0000313" key="10">
    <source>
        <dbReference type="Proteomes" id="UP001190700"/>
    </source>
</evidence>
<dbReference type="EMBL" id="LGRX02035707">
    <property type="protein sequence ID" value="KAK3233459.1"/>
    <property type="molecule type" value="Genomic_DNA"/>
</dbReference>
<dbReference type="SUPFAM" id="SSF51197">
    <property type="entry name" value="Clavaminate synthase-like"/>
    <property type="match status" value="1"/>
</dbReference>
<proteinExistence type="predicted"/>
<feature type="domain" description="JmjN" evidence="7">
    <location>
        <begin position="46"/>
        <end position="87"/>
    </location>
</feature>
<dbReference type="GO" id="GO:0008270">
    <property type="term" value="F:zinc ion binding"/>
    <property type="evidence" value="ECO:0007669"/>
    <property type="project" value="UniProtKB-KW"/>
</dbReference>
<protein>
    <submittedName>
        <fullName evidence="9">Uncharacterized protein</fullName>
    </submittedName>
</protein>
<organism evidence="9 10">
    <name type="scientific">Cymbomonas tetramitiformis</name>
    <dbReference type="NCBI Taxonomy" id="36881"/>
    <lineage>
        <taxon>Eukaryota</taxon>
        <taxon>Viridiplantae</taxon>
        <taxon>Chlorophyta</taxon>
        <taxon>Pyramimonadophyceae</taxon>
        <taxon>Pyramimonadales</taxon>
        <taxon>Pyramimonadaceae</taxon>
        <taxon>Cymbomonas</taxon>
    </lineage>
</organism>